<dbReference type="GO" id="GO:0032259">
    <property type="term" value="P:methylation"/>
    <property type="evidence" value="ECO:0007669"/>
    <property type="project" value="UniProtKB-KW"/>
</dbReference>
<accession>A0A1R3XGD8</accession>
<dbReference type="EMBL" id="FTPR01000003">
    <property type="protein sequence ID" value="SIT90390.1"/>
    <property type="molecule type" value="Genomic_DNA"/>
</dbReference>
<dbReference type="Proteomes" id="UP000186997">
    <property type="component" value="Unassembled WGS sequence"/>
</dbReference>
<dbReference type="Gene3D" id="3.40.50.720">
    <property type="entry name" value="NAD(P)-binding Rossmann-like Domain"/>
    <property type="match status" value="1"/>
</dbReference>
<dbReference type="PANTHER" id="PTHR43861">
    <property type="entry name" value="TRANS-ACONITATE 2-METHYLTRANSFERASE-RELATED"/>
    <property type="match status" value="1"/>
</dbReference>
<evidence type="ECO:0000313" key="3">
    <source>
        <dbReference type="Proteomes" id="UP000186997"/>
    </source>
</evidence>
<sequence length="379" mass="41773">MTSVCACCGSRDIVAVASTPPLPVNACRLTHSAEVSAATSRRPIELLGCNDCRFLWNRSFDPTLLQYDISYEGTQIHSPHFRAYLLETAQQWLHCVGPDIGTVFEVGCGQGEFIDILGTLTHATLVGCDPAFRGAPNGNITIYPRVLSSLDKRNYDVVINRMTLEHVADPAAFICEMADCLAPDGCLITQIPNAGRMIDHALFCDLIYEHVNYFNAYAMTRLMRRLGFESNRCELSYDGQHLTVFSYRAADRFEDSGAVHKPDLRTFRANAADFAGIWHKRLTDFVQDGYPVFVWGAGSRATTFLNALPDPDLIKGVIDINPRRHGTFVQGTSCLTEAPERLCGVGAAKVVIMNPIYRDEIQAMMATLAVDAELVAGPL</sequence>
<dbReference type="AlphaFoldDB" id="A0A1R3XGD8"/>
<dbReference type="Pfam" id="PF13489">
    <property type="entry name" value="Methyltransf_23"/>
    <property type="match status" value="1"/>
</dbReference>
<dbReference type="STRING" id="287098.SAMN05421665_3091"/>
<organism evidence="2 3">
    <name type="scientific">Yoonia rosea</name>
    <dbReference type="NCBI Taxonomy" id="287098"/>
    <lineage>
        <taxon>Bacteria</taxon>
        <taxon>Pseudomonadati</taxon>
        <taxon>Pseudomonadota</taxon>
        <taxon>Alphaproteobacteria</taxon>
        <taxon>Rhodobacterales</taxon>
        <taxon>Paracoccaceae</taxon>
        <taxon>Yoonia</taxon>
    </lineage>
</organism>
<keyword evidence="2" id="KW-0808">Transferase</keyword>
<dbReference type="GO" id="GO:0008168">
    <property type="term" value="F:methyltransferase activity"/>
    <property type="evidence" value="ECO:0007669"/>
    <property type="project" value="UniProtKB-KW"/>
</dbReference>
<feature type="domain" description="C-methyltransferase" evidence="1">
    <location>
        <begin position="263"/>
        <end position="368"/>
    </location>
</feature>
<evidence type="ECO:0000313" key="2">
    <source>
        <dbReference type="EMBL" id="SIT90390.1"/>
    </source>
</evidence>
<gene>
    <name evidence="2" type="ORF">SAMN05421665_3091</name>
</gene>
<dbReference type="SUPFAM" id="SSF53335">
    <property type="entry name" value="S-adenosyl-L-methionine-dependent methyltransferases"/>
    <property type="match status" value="1"/>
</dbReference>
<dbReference type="Pfam" id="PF08484">
    <property type="entry name" value="Methyltransf_14"/>
    <property type="match status" value="1"/>
</dbReference>
<evidence type="ECO:0000259" key="1">
    <source>
        <dbReference type="Pfam" id="PF08484"/>
    </source>
</evidence>
<reference evidence="3" key="1">
    <citation type="submission" date="2017-01" db="EMBL/GenBank/DDBJ databases">
        <authorList>
            <person name="Varghese N."/>
            <person name="Submissions S."/>
        </authorList>
    </citation>
    <scope>NUCLEOTIDE SEQUENCE [LARGE SCALE GENOMIC DNA]</scope>
    <source>
        <strain evidence="3">DSM 29591</strain>
    </source>
</reference>
<dbReference type="InterPro" id="IPR029063">
    <property type="entry name" value="SAM-dependent_MTases_sf"/>
</dbReference>
<protein>
    <submittedName>
        <fullName evidence="2">C-methyltransferase C-terminal domain-containing protein</fullName>
    </submittedName>
</protein>
<dbReference type="OrthoDB" id="9815644at2"/>
<dbReference type="InterPro" id="IPR013691">
    <property type="entry name" value="MeTrfase_14"/>
</dbReference>
<keyword evidence="3" id="KW-1185">Reference proteome</keyword>
<dbReference type="Gene3D" id="3.40.50.150">
    <property type="entry name" value="Vaccinia Virus protein VP39"/>
    <property type="match status" value="1"/>
</dbReference>
<keyword evidence="2" id="KW-0489">Methyltransferase</keyword>
<proteinExistence type="predicted"/>
<name>A0A1R3XGD8_9RHOB</name>